<keyword evidence="1 3" id="KW-0728">SH3 domain</keyword>
<name>A0A7J7JK19_BUGNE</name>
<keyword evidence="8" id="KW-1185">Reference proteome</keyword>
<evidence type="ECO:0000256" key="1">
    <source>
        <dbReference type="ARBA" id="ARBA00022443"/>
    </source>
</evidence>
<dbReference type="Gene3D" id="2.30.30.40">
    <property type="entry name" value="SH3 Domains"/>
    <property type="match status" value="3"/>
</dbReference>
<feature type="domain" description="PX" evidence="6">
    <location>
        <begin position="26"/>
        <end position="159"/>
    </location>
</feature>
<feature type="region of interest" description="Disordered" evidence="4">
    <location>
        <begin position="556"/>
        <end position="590"/>
    </location>
</feature>
<dbReference type="CDD" id="cd11856">
    <property type="entry name" value="SH3_p47phox_like"/>
    <property type="match status" value="1"/>
</dbReference>
<reference evidence="7" key="1">
    <citation type="submission" date="2020-06" db="EMBL/GenBank/DDBJ databases">
        <title>Draft genome of Bugula neritina, a colonial animal packing powerful symbionts and potential medicines.</title>
        <authorList>
            <person name="Rayko M."/>
        </authorList>
    </citation>
    <scope>NUCLEOTIDE SEQUENCE [LARGE SCALE GENOMIC DNA]</scope>
    <source>
        <strain evidence="7">Kwan_BN1</strain>
    </source>
</reference>
<dbReference type="GO" id="GO:0035091">
    <property type="term" value="F:phosphatidylinositol binding"/>
    <property type="evidence" value="ECO:0007669"/>
    <property type="project" value="InterPro"/>
</dbReference>
<dbReference type="AlphaFoldDB" id="A0A7J7JK19"/>
<dbReference type="Pfam" id="PF00018">
    <property type="entry name" value="SH3_1"/>
    <property type="match status" value="2"/>
</dbReference>
<dbReference type="GO" id="GO:0005737">
    <property type="term" value="C:cytoplasm"/>
    <property type="evidence" value="ECO:0007669"/>
    <property type="project" value="TreeGrafter"/>
</dbReference>
<comment type="caution">
    <text evidence="7">The sequence shown here is derived from an EMBL/GenBank/DDBJ whole genome shotgun (WGS) entry which is preliminary data.</text>
</comment>
<evidence type="ECO:0000256" key="3">
    <source>
        <dbReference type="PROSITE-ProRule" id="PRU00192"/>
    </source>
</evidence>
<feature type="compositionally biased region" description="Polar residues" evidence="4">
    <location>
        <begin position="510"/>
        <end position="525"/>
    </location>
</feature>
<dbReference type="PANTHER" id="PTHR15706">
    <property type="entry name" value="SH3 MULTIPLE DOMAIN"/>
    <property type="match status" value="1"/>
</dbReference>
<protein>
    <submittedName>
        <fullName evidence="7">SH3PXD2B</fullName>
    </submittedName>
</protein>
<dbReference type="PROSITE" id="PS50002">
    <property type="entry name" value="SH3"/>
    <property type="match status" value="3"/>
</dbReference>
<evidence type="ECO:0000313" key="7">
    <source>
        <dbReference type="EMBL" id="KAF6026407.1"/>
    </source>
</evidence>
<dbReference type="SUPFAM" id="SSF50044">
    <property type="entry name" value="SH3-domain"/>
    <property type="match status" value="3"/>
</dbReference>
<dbReference type="PANTHER" id="PTHR15706:SF2">
    <property type="entry name" value="SH3 AND PX DOMAIN-CONTAINING PROTEIN 2A"/>
    <property type="match status" value="1"/>
</dbReference>
<dbReference type="GO" id="GO:0042554">
    <property type="term" value="P:superoxide anion generation"/>
    <property type="evidence" value="ECO:0007669"/>
    <property type="project" value="TreeGrafter"/>
</dbReference>
<evidence type="ECO:0000313" key="8">
    <source>
        <dbReference type="Proteomes" id="UP000593567"/>
    </source>
</evidence>
<evidence type="ECO:0000259" key="6">
    <source>
        <dbReference type="PROSITE" id="PS50195"/>
    </source>
</evidence>
<feature type="domain" description="SH3" evidence="5">
    <location>
        <begin position="185"/>
        <end position="244"/>
    </location>
</feature>
<dbReference type="Proteomes" id="UP000593567">
    <property type="component" value="Unassembled WGS sequence"/>
</dbReference>
<dbReference type="SMART" id="SM00326">
    <property type="entry name" value="SH3"/>
    <property type="match status" value="3"/>
</dbReference>
<accession>A0A7J7JK19</accession>
<dbReference type="InterPro" id="IPR001452">
    <property type="entry name" value="SH3_domain"/>
</dbReference>
<dbReference type="PROSITE" id="PS50195">
    <property type="entry name" value="PX"/>
    <property type="match status" value="1"/>
</dbReference>
<evidence type="ECO:0000259" key="5">
    <source>
        <dbReference type="PROSITE" id="PS50002"/>
    </source>
</evidence>
<feature type="compositionally biased region" description="Polar residues" evidence="4">
    <location>
        <begin position="455"/>
        <end position="480"/>
    </location>
</feature>
<dbReference type="OrthoDB" id="10255964at2759"/>
<feature type="region of interest" description="Disordered" evidence="4">
    <location>
        <begin position="328"/>
        <end position="372"/>
    </location>
</feature>
<dbReference type="Pfam" id="PF07653">
    <property type="entry name" value="SH3_2"/>
    <property type="match status" value="1"/>
</dbReference>
<dbReference type="GO" id="GO:0016176">
    <property type="term" value="F:superoxide-generating NADPH oxidase activator activity"/>
    <property type="evidence" value="ECO:0007669"/>
    <property type="project" value="TreeGrafter"/>
</dbReference>
<dbReference type="InterPro" id="IPR036028">
    <property type="entry name" value="SH3-like_dom_sf"/>
</dbReference>
<evidence type="ECO:0000256" key="4">
    <source>
        <dbReference type="SAM" id="MobiDB-lite"/>
    </source>
</evidence>
<dbReference type="Gene3D" id="3.30.1520.10">
    <property type="entry name" value="Phox-like domain"/>
    <property type="match status" value="1"/>
</dbReference>
<evidence type="ECO:0000256" key="2">
    <source>
        <dbReference type="ARBA" id="ARBA00022737"/>
    </source>
</evidence>
<dbReference type="Pfam" id="PF00787">
    <property type="entry name" value="PX"/>
    <property type="match status" value="1"/>
</dbReference>
<dbReference type="SUPFAM" id="SSF64268">
    <property type="entry name" value="PX domain"/>
    <property type="match status" value="1"/>
</dbReference>
<gene>
    <name evidence="7" type="ORF">EB796_015295</name>
</gene>
<keyword evidence="2" id="KW-0677">Repeat</keyword>
<dbReference type="InterPro" id="IPR001683">
    <property type="entry name" value="PX_dom"/>
</dbReference>
<dbReference type="InterPro" id="IPR036871">
    <property type="entry name" value="PX_dom_sf"/>
</dbReference>
<feature type="region of interest" description="Disordered" evidence="4">
    <location>
        <begin position="449"/>
        <end position="525"/>
    </location>
</feature>
<feature type="domain" description="SH3" evidence="5">
    <location>
        <begin position="377"/>
        <end position="438"/>
    </location>
</feature>
<feature type="domain" description="SH3" evidence="5">
    <location>
        <begin position="257"/>
        <end position="316"/>
    </location>
</feature>
<sequence>MDTGITNTGQFQSDSTSPTSAAAANQMVKTVSCTSFNLEYQPTKHFLYEIHLKWSDGRSTAIYRRYSQFFNLQKLVYIILLKEPFHFCQSVEFKNMLAVIKVYYVITAAGKRFVGNLSIKTAEKRRSKFDEYLKVLITLKRVGNSDPVIQFLETKESDLVHLTDKRKSSRTSRPPSTGLTISTPLEFPQYTVIENYTKTQQGELTVTAGTVLYIIEKKRTGWWLAQDAENTGWVPACYLDPVYSTVGQGEEPSPTPSHPMKYVVTVDYLAAEGDELSVARGCVLEAVTESTDGWWTCRYSGHQGLFPAAYLRKADSIKARKLLASLKTSTPAPQEPLTRKRRLSHYAPPRRGCSYKEPKQASSNLPSQPPVPAARTLHEVDYVATGNFESSMHGSNGIDLVEGASIKVLNKDESGWWFVQTGGVKGWAPSTYMEPATHLTYMEPVTPSLADENESVPSTSPTTEVASERTLSATGTSNKIGNKPPLAAPRKRSPDKTTPTPQPRLRRSQGHSPQQVYSNSPSVEEQTVTINNHDSKASLDENGNVSLLSLDQVRYRKDEGKLPPTEVERIPPEKHDSRNSVSNLVRLFES</sequence>
<dbReference type="EMBL" id="VXIV02002285">
    <property type="protein sequence ID" value="KAF6026407.1"/>
    <property type="molecule type" value="Genomic_DNA"/>
</dbReference>
<feature type="compositionally biased region" description="Basic and acidic residues" evidence="4">
    <location>
        <begin position="556"/>
        <end position="578"/>
    </location>
</feature>
<dbReference type="InterPro" id="IPR051228">
    <property type="entry name" value="NADPH_Oxidase/PX-Domain"/>
</dbReference>
<organism evidence="7 8">
    <name type="scientific">Bugula neritina</name>
    <name type="common">Brown bryozoan</name>
    <name type="synonym">Sertularia neritina</name>
    <dbReference type="NCBI Taxonomy" id="10212"/>
    <lineage>
        <taxon>Eukaryota</taxon>
        <taxon>Metazoa</taxon>
        <taxon>Spiralia</taxon>
        <taxon>Lophotrochozoa</taxon>
        <taxon>Bryozoa</taxon>
        <taxon>Gymnolaemata</taxon>
        <taxon>Cheilostomatida</taxon>
        <taxon>Flustrina</taxon>
        <taxon>Buguloidea</taxon>
        <taxon>Bugulidae</taxon>
        <taxon>Bugula</taxon>
    </lineage>
</organism>
<proteinExistence type="predicted"/>